<evidence type="ECO:0000256" key="5">
    <source>
        <dbReference type="ARBA" id="ARBA00022598"/>
    </source>
</evidence>
<dbReference type="InterPro" id="IPR006195">
    <property type="entry name" value="aa-tRNA-synth_II"/>
</dbReference>
<keyword evidence="5 13" id="KW-0436">Ligase</keyword>
<dbReference type="GO" id="GO:0006432">
    <property type="term" value="P:phenylalanyl-tRNA aminoacylation"/>
    <property type="evidence" value="ECO:0007669"/>
    <property type="project" value="UniProtKB-UniRule"/>
</dbReference>
<evidence type="ECO:0000256" key="9">
    <source>
        <dbReference type="ARBA" id="ARBA00022842"/>
    </source>
</evidence>
<evidence type="ECO:0000256" key="2">
    <source>
        <dbReference type="ARBA" id="ARBA00010207"/>
    </source>
</evidence>
<dbReference type="NCBIfam" id="TIGR00468">
    <property type="entry name" value="pheS"/>
    <property type="match status" value="1"/>
</dbReference>
<comment type="catalytic activity">
    <reaction evidence="12 13">
        <text>tRNA(Phe) + L-phenylalanine + ATP = L-phenylalanyl-tRNA(Phe) + AMP + diphosphate + H(+)</text>
        <dbReference type="Rhea" id="RHEA:19413"/>
        <dbReference type="Rhea" id="RHEA-COMP:9668"/>
        <dbReference type="Rhea" id="RHEA-COMP:9699"/>
        <dbReference type="ChEBI" id="CHEBI:15378"/>
        <dbReference type="ChEBI" id="CHEBI:30616"/>
        <dbReference type="ChEBI" id="CHEBI:33019"/>
        <dbReference type="ChEBI" id="CHEBI:58095"/>
        <dbReference type="ChEBI" id="CHEBI:78442"/>
        <dbReference type="ChEBI" id="CHEBI:78531"/>
        <dbReference type="ChEBI" id="CHEBI:456215"/>
        <dbReference type="EC" id="6.1.1.20"/>
    </reaction>
</comment>
<comment type="subcellular location">
    <subcellularLocation>
        <location evidence="1 13">Cytoplasm</location>
    </subcellularLocation>
</comment>
<evidence type="ECO:0000313" key="16">
    <source>
        <dbReference type="Proteomes" id="UP000053688"/>
    </source>
</evidence>
<dbReference type="PANTHER" id="PTHR11538">
    <property type="entry name" value="PHENYLALANYL-TRNA SYNTHETASE"/>
    <property type="match status" value="1"/>
</dbReference>
<evidence type="ECO:0000256" key="10">
    <source>
        <dbReference type="ARBA" id="ARBA00022917"/>
    </source>
</evidence>
<name>S3EHG2_9GAMM</name>
<accession>S3EHG2</accession>
<comment type="subunit">
    <text evidence="3 13">Tetramer of two alpha and two beta subunits.</text>
</comment>
<dbReference type="PANTHER" id="PTHR11538:SF41">
    <property type="entry name" value="PHENYLALANINE--TRNA LIGASE, MITOCHONDRIAL"/>
    <property type="match status" value="1"/>
</dbReference>
<proteinExistence type="inferred from homology"/>
<dbReference type="GO" id="GO:0004826">
    <property type="term" value="F:phenylalanine-tRNA ligase activity"/>
    <property type="evidence" value="ECO:0007669"/>
    <property type="project" value="UniProtKB-UniRule"/>
</dbReference>
<dbReference type="InterPro" id="IPR004529">
    <property type="entry name" value="Phe-tRNA-synth_IIc_asu"/>
</dbReference>
<dbReference type="GO" id="GO:0000049">
    <property type="term" value="F:tRNA binding"/>
    <property type="evidence" value="ECO:0007669"/>
    <property type="project" value="InterPro"/>
</dbReference>
<dbReference type="PROSITE" id="PS50862">
    <property type="entry name" value="AA_TRNA_LIGASE_II"/>
    <property type="match status" value="1"/>
</dbReference>
<dbReference type="Gene3D" id="3.30.930.10">
    <property type="entry name" value="Bira Bifunctional Protein, Domain 2"/>
    <property type="match status" value="1"/>
</dbReference>
<protein>
    <recommendedName>
        <fullName evidence="13">Phenylalanine--tRNA ligase alpha subunit</fullName>
        <ecNumber evidence="13">6.1.1.20</ecNumber>
    </recommendedName>
    <alternativeName>
        <fullName evidence="13">Phenylalanyl-tRNA synthetase alpha subunit</fullName>
        <shortName evidence="13">PheRS</shortName>
    </alternativeName>
</protein>
<evidence type="ECO:0000313" key="15">
    <source>
        <dbReference type="EMBL" id="EPE37623.1"/>
    </source>
</evidence>
<dbReference type="STRING" id="28176.CF66_2361"/>
<dbReference type="Proteomes" id="UP000053688">
    <property type="component" value="Unassembled WGS sequence"/>
</dbReference>
<evidence type="ECO:0000256" key="3">
    <source>
        <dbReference type="ARBA" id="ARBA00011209"/>
    </source>
</evidence>
<dbReference type="GO" id="GO:0005737">
    <property type="term" value="C:cytoplasm"/>
    <property type="evidence" value="ECO:0007669"/>
    <property type="project" value="UniProtKB-SubCell"/>
</dbReference>
<dbReference type="InterPro" id="IPR004188">
    <property type="entry name" value="Phe-tRNA_ligase_II_N"/>
</dbReference>
<dbReference type="InterPro" id="IPR045864">
    <property type="entry name" value="aa-tRNA-synth_II/BPL/LPL"/>
</dbReference>
<keyword evidence="10 13" id="KW-0648">Protein biosynthesis</keyword>
<dbReference type="InterPro" id="IPR002319">
    <property type="entry name" value="Phenylalanyl-tRNA_Synthase"/>
</dbReference>
<dbReference type="RefSeq" id="WP_016503421.1">
    <property type="nucleotide sequence ID" value="NZ_AMSD01000001.1"/>
</dbReference>
<dbReference type="Pfam" id="PF01409">
    <property type="entry name" value="tRNA-synt_2d"/>
    <property type="match status" value="1"/>
</dbReference>
<dbReference type="HAMAP" id="MF_00281">
    <property type="entry name" value="Phe_tRNA_synth_alpha1"/>
    <property type="match status" value="1"/>
</dbReference>
<evidence type="ECO:0000256" key="12">
    <source>
        <dbReference type="ARBA" id="ARBA00049255"/>
    </source>
</evidence>
<keyword evidence="11 13" id="KW-0030">Aminoacyl-tRNA synthetase</keyword>
<dbReference type="GO" id="GO:0000287">
    <property type="term" value="F:magnesium ion binding"/>
    <property type="evidence" value="ECO:0007669"/>
    <property type="project" value="UniProtKB-UniRule"/>
</dbReference>
<dbReference type="InterPro" id="IPR010978">
    <property type="entry name" value="tRNA-bd_arm"/>
</dbReference>
<evidence type="ECO:0000256" key="7">
    <source>
        <dbReference type="ARBA" id="ARBA00022741"/>
    </source>
</evidence>
<comment type="caution">
    <text evidence="15">The sequence shown here is derived from an EMBL/GenBank/DDBJ whole genome shotgun (WGS) entry which is preliminary data.</text>
</comment>
<dbReference type="eggNOG" id="COG0016">
    <property type="taxonomic scope" value="Bacteria"/>
</dbReference>
<dbReference type="SUPFAM" id="SSF55681">
    <property type="entry name" value="Class II aaRS and biotin synthetases"/>
    <property type="match status" value="1"/>
</dbReference>
<evidence type="ECO:0000259" key="14">
    <source>
        <dbReference type="PROSITE" id="PS50862"/>
    </source>
</evidence>
<sequence length="329" mass="38091">MQYLKDIITNATIAIKSVNSLVELDKVRIQYLGRKGELTCCFQNLSLLPPEKRADIAKTINKTKEKMIQIFNLRKAELKQIELLSTLNSEKIDITLPGKRINTGSIHPVTHTIERVECFFTKLGFDIESGPEIEDAFHNFDALNIKPMHPARTDQDTFFFNQNLMLRTHTSGAQIRIMENSQPPFRYIVPGRVYRNDYDKTHTPMFHQLEGILVNENINFLQLKGILNDFVYDFFKGEEKIELRFRPSYFPFTEPSAEIDIKNKNGEWLEILGCGMVHPNVFHSVGINSEKYSGFAFGIGIERLAMLAYGIHDLRSFFENDLRFLKQFK</sequence>
<feature type="binding site" evidence="13">
    <location>
        <position position="254"/>
    </location>
    <ligand>
        <name>Mg(2+)</name>
        <dbReference type="ChEBI" id="CHEBI:18420"/>
        <note>shared with beta subunit</note>
    </ligand>
</feature>
<dbReference type="CDD" id="cd00496">
    <property type="entry name" value="PheRS_alpha_core"/>
    <property type="match status" value="1"/>
</dbReference>
<evidence type="ECO:0000256" key="13">
    <source>
        <dbReference type="HAMAP-Rule" id="MF_00281"/>
    </source>
</evidence>
<dbReference type="PATRIC" id="fig|1236703.3.peg.63"/>
<evidence type="ECO:0000256" key="8">
    <source>
        <dbReference type="ARBA" id="ARBA00022840"/>
    </source>
</evidence>
<dbReference type="AlphaFoldDB" id="S3EHG2"/>
<dbReference type="Pfam" id="PF02912">
    <property type="entry name" value="Phe_tRNA-synt_N"/>
    <property type="match status" value="1"/>
</dbReference>
<dbReference type="GO" id="GO:0005524">
    <property type="term" value="F:ATP binding"/>
    <property type="evidence" value="ECO:0007669"/>
    <property type="project" value="UniProtKB-UniRule"/>
</dbReference>
<evidence type="ECO:0000256" key="6">
    <source>
        <dbReference type="ARBA" id="ARBA00022723"/>
    </source>
</evidence>
<evidence type="ECO:0000256" key="4">
    <source>
        <dbReference type="ARBA" id="ARBA00022490"/>
    </source>
</evidence>
<dbReference type="EC" id="6.1.1.20" evidence="13"/>
<evidence type="ECO:0000256" key="11">
    <source>
        <dbReference type="ARBA" id="ARBA00023146"/>
    </source>
</evidence>
<reference evidence="15 16" key="1">
    <citation type="journal article" date="2014" name="Environ. Microbiol.">
        <title>Genomic signatures of obligate host dependence in the luminous bacterial symbiont of a vertebrate.</title>
        <authorList>
            <person name="Hendry T.A."/>
            <person name="de Wet J.R."/>
            <person name="Dunlap P.V."/>
        </authorList>
    </citation>
    <scope>NUCLEOTIDE SEQUENCE [LARGE SCALE GENOMIC DNA]</scope>
    <source>
        <strain evidence="15 16">Akat1</strain>
    </source>
</reference>
<keyword evidence="16" id="KW-1185">Reference proteome</keyword>
<dbReference type="FunFam" id="3.30.930.10:FF:000003">
    <property type="entry name" value="Phenylalanine--tRNA ligase alpha subunit"/>
    <property type="match status" value="1"/>
</dbReference>
<feature type="domain" description="Aminoacyl-transfer RNA synthetases class-II family profile" evidence="14">
    <location>
        <begin position="119"/>
        <end position="327"/>
    </location>
</feature>
<keyword evidence="7 13" id="KW-0547">Nucleotide-binding</keyword>
<keyword evidence="8 13" id="KW-0067">ATP-binding</keyword>
<evidence type="ECO:0000256" key="1">
    <source>
        <dbReference type="ARBA" id="ARBA00004496"/>
    </source>
</evidence>
<dbReference type="EMBL" id="AMSD01000001">
    <property type="protein sequence ID" value="EPE37623.1"/>
    <property type="molecule type" value="Genomic_DNA"/>
</dbReference>
<keyword evidence="4 13" id="KW-0963">Cytoplasm</keyword>
<comment type="cofactor">
    <cofactor evidence="13">
        <name>Mg(2+)</name>
        <dbReference type="ChEBI" id="CHEBI:18420"/>
    </cofactor>
    <text evidence="13">Binds 2 magnesium ions per tetramer.</text>
</comment>
<gene>
    <name evidence="13" type="primary">pheS</name>
    <name evidence="15" type="ORF">O1U_0077</name>
</gene>
<keyword evidence="6 13" id="KW-0479">Metal-binding</keyword>
<dbReference type="InterPro" id="IPR022911">
    <property type="entry name" value="Phe_tRNA_ligase_alpha1_bac"/>
</dbReference>
<organism evidence="15 16">
    <name type="scientific">Candidatus Photodesmus katoptron Akat1</name>
    <dbReference type="NCBI Taxonomy" id="1236703"/>
    <lineage>
        <taxon>Bacteria</taxon>
        <taxon>Pseudomonadati</taxon>
        <taxon>Pseudomonadota</taxon>
        <taxon>Gammaproteobacteria</taxon>
        <taxon>Vibrionales</taxon>
        <taxon>Vibrionaceae</taxon>
        <taxon>Candidatus Photodesmus</taxon>
    </lineage>
</organism>
<keyword evidence="9 13" id="KW-0460">Magnesium</keyword>
<dbReference type="SUPFAM" id="SSF46589">
    <property type="entry name" value="tRNA-binding arm"/>
    <property type="match status" value="1"/>
</dbReference>
<comment type="similarity">
    <text evidence="2 13">Belongs to the class-II aminoacyl-tRNA synthetase family. Phe-tRNA synthetase alpha subunit type 1 subfamily.</text>
</comment>